<protein>
    <recommendedName>
        <fullName evidence="5">Pyridoxamine 5'-phosphate oxidase</fullName>
        <ecNumber evidence="5">1.4.3.5</ecNumber>
    </recommendedName>
</protein>
<evidence type="ECO:0000256" key="4">
    <source>
        <dbReference type="ARBA" id="ARBA00023002"/>
    </source>
</evidence>
<feature type="binding site" evidence="7">
    <location>
        <position position="208"/>
    </location>
    <ligand>
        <name>FMN</name>
        <dbReference type="ChEBI" id="CHEBI:58210"/>
    </ligand>
</feature>
<dbReference type="GO" id="GO:0008615">
    <property type="term" value="P:pyridoxine biosynthetic process"/>
    <property type="evidence" value="ECO:0007669"/>
    <property type="project" value="UniProtKB-UniRule"/>
</dbReference>
<evidence type="ECO:0000256" key="2">
    <source>
        <dbReference type="ARBA" id="ARBA00022630"/>
    </source>
</evidence>
<feature type="binding site" evidence="7">
    <location>
        <position position="92"/>
    </location>
    <ligand>
        <name>FMN</name>
        <dbReference type="ChEBI" id="CHEBI:58210"/>
    </ligand>
</feature>
<evidence type="ECO:0000256" key="3">
    <source>
        <dbReference type="ARBA" id="ARBA00022643"/>
    </source>
</evidence>
<feature type="binding site" evidence="7">
    <location>
        <position position="198"/>
    </location>
    <ligand>
        <name>FMN</name>
        <dbReference type="ChEBI" id="CHEBI:58210"/>
    </ligand>
</feature>
<evidence type="ECO:0000313" key="11">
    <source>
        <dbReference type="Proteomes" id="UP000588586"/>
    </source>
</evidence>
<dbReference type="Gene3D" id="2.30.110.10">
    <property type="entry name" value="Electron Transport, Fmn-binding Protein, Chain A"/>
    <property type="match status" value="1"/>
</dbReference>
<evidence type="ECO:0000259" key="9">
    <source>
        <dbReference type="Pfam" id="PF10590"/>
    </source>
</evidence>
<keyword evidence="4 10" id="KW-0560">Oxidoreductase</keyword>
<evidence type="ECO:0000256" key="1">
    <source>
        <dbReference type="ARBA" id="ARBA00007301"/>
    </source>
</evidence>
<feature type="domain" description="Pyridoxine 5'-phosphate oxidase dimerisation C-terminal" evidence="9">
    <location>
        <begin position="185"/>
        <end position="232"/>
    </location>
</feature>
<feature type="domain" description="Pyridoxamine 5'-phosphate oxidase N-terminal" evidence="8">
    <location>
        <begin position="45"/>
        <end position="160"/>
    </location>
</feature>
<evidence type="ECO:0000256" key="6">
    <source>
        <dbReference type="PIRSR" id="PIRSR000190-1"/>
    </source>
</evidence>
<organism evidence="10 11">
    <name type="scientific">Knoellia koreensis</name>
    <dbReference type="NCBI Taxonomy" id="2730921"/>
    <lineage>
        <taxon>Bacteria</taxon>
        <taxon>Bacillati</taxon>
        <taxon>Actinomycetota</taxon>
        <taxon>Actinomycetes</taxon>
        <taxon>Micrococcales</taxon>
        <taxon>Intrasporangiaceae</taxon>
        <taxon>Knoellia</taxon>
    </lineage>
</organism>
<dbReference type="EMBL" id="JABEPQ010000002">
    <property type="protein sequence ID" value="NNM46789.1"/>
    <property type="molecule type" value="Genomic_DNA"/>
</dbReference>
<reference evidence="10 11" key="1">
    <citation type="submission" date="2020-04" db="EMBL/GenBank/DDBJ databases">
        <title>Knoellia sp. isolate from air conditioner.</title>
        <authorList>
            <person name="Chea S."/>
            <person name="Kim D.-U."/>
        </authorList>
    </citation>
    <scope>NUCLEOTIDE SEQUENCE [LARGE SCALE GENOMIC DNA]</scope>
    <source>
        <strain evidence="10 11">DB2414S</strain>
    </source>
</reference>
<feature type="binding site" evidence="7">
    <location>
        <begin position="149"/>
        <end position="150"/>
    </location>
    <ligand>
        <name>FMN</name>
        <dbReference type="ChEBI" id="CHEBI:58210"/>
    </ligand>
</feature>
<keyword evidence="11" id="KW-1185">Reference proteome</keyword>
<dbReference type="Proteomes" id="UP000588586">
    <property type="component" value="Unassembled WGS sequence"/>
</dbReference>
<dbReference type="GO" id="GO:0010181">
    <property type="term" value="F:FMN binding"/>
    <property type="evidence" value="ECO:0007669"/>
    <property type="project" value="UniProtKB-UniRule"/>
</dbReference>
<dbReference type="NCBIfam" id="NF004231">
    <property type="entry name" value="PRK05679.1"/>
    <property type="match status" value="1"/>
</dbReference>
<sequence length="232" mass="25950">MDDDVLRVDAVRTDYEGEGLSEAELAPTPWLQARRWVDDAIARSQVRDDVPEPAALSVATVDGSGRPNVRTVLMRFFDERGPGFVTSTDSTKGLELAGNPAIAASLTWPAMFRAIRFRGMAEPLGREELTDYFGSRPWGSRISAWASHQSQPISGREGLEEAYDRYAARWPDRGRADDVPVPDAWGGYRIRCDEVEFWGGRRNRLHDRLVFTRVGAGSLDEAAAWQVSRRQP</sequence>
<proteinExistence type="inferred from homology"/>
<feature type="binding site" evidence="6">
    <location>
        <position position="75"/>
    </location>
    <ligand>
        <name>substrate</name>
    </ligand>
</feature>
<dbReference type="InterPro" id="IPR000659">
    <property type="entry name" value="Pyridox_Oxase"/>
</dbReference>
<dbReference type="PANTHER" id="PTHR10851:SF0">
    <property type="entry name" value="PYRIDOXINE-5'-PHOSPHATE OXIDASE"/>
    <property type="match status" value="1"/>
</dbReference>
<evidence type="ECO:0000313" key="10">
    <source>
        <dbReference type="EMBL" id="NNM46789.1"/>
    </source>
</evidence>
<dbReference type="EC" id="1.4.3.5" evidence="5"/>
<dbReference type="NCBIfam" id="TIGR00558">
    <property type="entry name" value="pdxH"/>
    <property type="match status" value="1"/>
</dbReference>
<comment type="cofactor">
    <cofactor evidence="7">
        <name>FMN</name>
        <dbReference type="ChEBI" id="CHEBI:58210"/>
    </cofactor>
    <text evidence="7">Binds 1 FMN per subunit.</text>
</comment>
<feature type="binding site" evidence="6">
    <location>
        <begin position="204"/>
        <end position="206"/>
    </location>
    <ligand>
        <name>substrate</name>
    </ligand>
</feature>
<dbReference type="Pfam" id="PF01243">
    <property type="entry name" value="PNPOx_N"/>
    <property type="match status" value="1"/>
</dbReference>
<name>A0A849HHV0_9MICO</name>
<comment type="caution">
    <text evidence="10">The sequence shown here is derived from an EMBL/GenBank/DDBJ whole genome shotgun (WGS) entry which is preliminary data.</text>
</comment>
<accession>A0A849HHV0</accession>
<feature type="binding site" evidence="6">
    <location>
        <position position="136"/>
    </location>
    <ligand>
        <name>substrate</name>
    </ligand>
</feature>
<dbReference type="PIRSF" id="PIRSF000190">
    <property type="entry name" value="Pyd_amn-ph_oxd"/>
    <property type="match status" value="1"/>
</dbReference>
<comment type="similarity">
    <text evidence="1">Belongs to the pyridoxamine 5'-phosphate oxidase family.</text>
</comment>
<feature type="binding site" evidence="6">
    <location>
        <position position="132"/>
    </location>
    <ligand>
        <name>substrate</name>
    </ligand>
</feature>
<dbReference type="InterPro" id="IPR019740">
    <property type="entry name" value="Pyridox_Oxase_CS"/>
</dbReference>
<gene>
    <name evidence="10" type="primary">pdxH</name>
    <name evidence="10" type="ORF">HJG52_12320</name>
</gene>
<evidence type="ECO:0000256" key="5">
    <source>
        <dbReference type="NCBIfam" id="TIGR00558"/>
    </source>
</evidence>
<dbReference type="RefSeq" id="WP_171243849.1">
    <property type="nucleotide sequence ID" value="NZ_JABEPQ010000002.1"/>
</dbReference>
<dbReference type="InterPro" id="IPR019576">
    <property type="entry name" value="Pyridoxamine_oxidase_dimer_C"/>
</dbReference>
<dbReference type="GO" id="GO:0004733">
    <property type="term" value="F:pyridoxamine phosphate oxidase activity"/>
    <property type="evidence" value="ECO:0007669"/>
    <property type="project" value="UniProtKB-UniRule"/>
</dbReference>
<feature type="binding site" evidence="6">
    <location>
        <begin position="12"/>
        <end position="15"/>
    </location>
    <ligand>
        <name>substrate</name>
    </ligand>
</feature>
<keyword evidence="2" id="KW-0285">Flavoprotein</keyword>
<dbReference type="AlphaFoldDB" id="A0A849HHV0"/>
<evidence type="ECO:0000256" key="7">
    <source>
        <dbReference type="PIRSR" id="PIRSR000190-2"/>
    </source>
</evidence>
<dbReference type="SUPFAM" id="SSF50475">
    <property type="entry name" value="FMN-binding split barrel"/>
    <property type="match status" value="1"/>
</dbReference>
<dbReference type="Pfam" id="PF10590">
    <property type="entry name" value="PNP_phzG_C"/>
    <property type="match status" value="1"/>
</dbReference>
<dbReference type="PROSITE" id="PS01064">
    <property type="entry name" value="PYRIDOX_OXIDASE"/>
    <property type="match status" value="1"/>
</dbReference>
<evidence type="ECO:0000259" key="8">
    <source>
        <dbReference type="Pfam" id="PF01243"/>
    </source>
</evidence>
<feature type="binding site" evidence="6">
    <location>
        <position position="140"/>
    </location>
    <ligand>
        <name>substrate</name>
    </ligand>
</feature>
<dbReference type="InterPro" id="IPR012349">
    <property type="entry name" value="Split_barrel_FMN-bd"/>
</dbReference>
<dbReference type="InterPro" id="IPR011576">
    <property type="entry name" value="Pyridox_Oxase_N"/>
</dbReference>
<keyword evidence="3 7" id="KW-0288">FMN</keyword>
<dbReference type="PANTHER" id="PTHR10851">
    <property type="entry name" value="PYRIDOXINE-5-PHOSPHATE OXIDASE"/>
    <property type="match status" value="1"/>
</dbReference>